<evidence type="ECO:0000259" key="1">
    <source>
        <dbReference type="Pfam" id="PF01520"/>
    </source>
</evidence>
<accession>A0A0F9GSY4</accession>
<dbReference type="InterPro" id="IPR002508">
    <property type="entry name" value="MurNAc-LAA_cat"/>
</dbReference>
<sequence>MKYTWLIDAGHGGSIGDGYVTAPDKMYEHSPTEIFCEGVFNRQIKDLLIKSMWRNDLTLIDLTPTELDVPLDVRADLANIYHQEYGNCVGISLHSNAGKGTGFEIHTGPTETRSDVFAQVLGEIIIQRFPDIAYRKGDQPGELDKDSLFYILRWTKSPWILPECLFFDQYNDYLLLINPSFQEKYVQVLIEFMKKAENENI</sequence>
<dbReference type="SUPFAM" id="SSF53187">
    <property type="entry name" value="Zn-dependent exopeptidases"/>
    <property type="match status" value="1"/>
</dbReference>
<dbReference type="GO" id="GO:0008745">
    <property type="term" value="F:N-acetylmuramoyl-L-alanine amidase activity"/>
    <property type="evidence" value="ECO:0007669"/>
    <property type="project" value="InterPro"/>
</dbReference>
<dbReference type="Gene3D" id="3.40.630.40">
    <property type="entry name" value="Zn-dependent exopeptidases"/>
    <property type="match status" value="1"/>
</dbReference>
<comment type="caution">
    <text evidence="2">The sequence shown here is derived from an EMBL/GenBank/DDBJ whole genome shotgun (WGS) entry which is preliminary data.</text>
</comment>
<reference evidence="2" key="1">
    <citation type="journal article" date="2015" name="Nature">
        <title>Complex archaea that bridge the gap between prokaryotes and eukaryotes.</title>
        <authorList>
            <person name="Spang A."/>
            <person name="Saw J.H."/>
            <person name="Jorgensen S.L."/>
            <person name="Zaremba-Niedzwiedzka K."/>
            <person name="Martijn J."/>
            <person name="Lind A.E."/>
            <person name="van Eijk R."/>
            <person name="Schleper C."/>
            <person name="Guy L."/>
            <person name="Ettema T.J."/>
        </authorList>
    </citation>
    <scope>NUCLEOTIDE SEQUENCE</scope>
</reference>
<dbReference type="CDD" id="cd02696">
    <property type="entry name" value="MurNAc-LAA"/>
    <property type="match status" value="1"/>
</dbReference>
<name>A0A0F9GSY4_9ZZZZ</name>
<feature type="domain" description="MurNAc-LAA" evidence="1">
    <location>
        <begin position="6"/>
        <end position="191"/>
    </location>
</feature>
<dbReference type="EMBL" id="LAZR01017073">
    <property type="protein sequence ID" value="KKM01894.1"/>
    <property type="molecule type" value="Genomic_DNA"/>
</dbReference>
<gene>
    <name evidence="2" type="ORF">LCGC14_1789910</name>
</gene>
<dbReference type="GO" id="GO:0009253">
    <property type="term" value="P:peptidoglycan catabolic process"/>
    <property type="evidence" value="ECO:0007669"/>
    <property type="project" value="InterPro"/>
</dbReference>
<evidence type="ECO:0000313" key="2">
    <source>
        <dbReference type="EMBL" id="KKM01894.1"/>
    </source>
</evidence>
<organism evidence="2">
    <name type="scientific">marine sediment metagenome</name>
    <dbReference type="NCBI Taxonomy" id="412755"/>
    <lineage>
        <taxon>unclassified sequences</taxon>
        <taxon>metagenomes</taxon>
        <taxon>ecological metagenomes</taxon>
    </lineage>
</organism>
<protein>
    <recommendedName>
        <fullName evidence="1">MurNAc-LAA domain-containing protein</fullName>
    </recommendedName>
</protein>
<dbReference type="AlphaFoldDB" id="A0A0F9GSY4"/>
<dbReference type="Pfam" id="PF01520">
    <property type="entry name" value="Amidase_3"/>
    <property type="match status" value="1"/>
</dbReference>
<proteinExistence type="predicted"/>